<evidence type="ECO:0000313" key="3">
    <source>
        <dbReference type="Proteomes" id="UP001412239"/>
    </source>
</evidence>
<accession>A0A292Q161</accession>
<evidence type="ECO:0000313" key="2">
    <source>
        <dbReference type="EMBL" id="CUS13154.1"/>
    </source>
</evidence>
<proteinExistence type="predicted"/>
<reference evidence="2" key="1">
    <citation type="submission" date="2015-10" db="EMBL/GenBank/DDBJ databases">
        <authorList>
            <person name="Regsiter A."/>
            <person name="william w."/>
        </authorList>
    </citation>
    <scope>NUCLEOTIDE SEQUENCE</scope>
    <source>
        <strain evidence="2">Montdore</strain>
    </source>
</reference>
<organism evidence="2 3">
    <name type="scientific">Tuber aestivum</name>
    <name type="common">summer truffle</name>
    <dbReference type="NCBI Taxonomy" id="59557"/>
    <lineage>
        <taxon>Eukaryota</taxon>
        <taxon>Fungi</taxon>
        <taxon>Dikarya</taxon>
        <taxon>Ascomycota</taxon>
        <taxon>Pezizomycotina</taxon>
        <taxon>Pezizomycetes</taxon>
        <taxon>Pezizales</taxon>
        <taxon>Tuberaceae</taxon>
        <taxon>Tuber</taxon>
    </lineage>
</organism>
<name>A0A292Q161_9PEZI</name>
<protein>
    <submittedName>
        <fullName evidence="2">Uncharacterized protein</fullName>
    </submittedName>
</protein>
<feature type="region of interest" description="Disordered" evidence="1">
    <location>
        <begin position="1"/>
        <end position="25"/>
    </location>
</feature>
<dbReference type="EMBL" id="LN890978">
    <property type="protein sequence ID" value="CUS13154.1"/>
    <property type="molecule type" value="Genomic_DNA"/>
</dbReference>
<feature type="compositionally biased region" description="Polar residues" evidence="1">
    <location>
        <begin position="1"/>
        <end position="12"/>
    </location>
</feature>
<evidence type="ECO:0000256" key="1">
    <source>
        <dbReference type="SAM" id="MobiDB-lite"/>
    </source>
</evidence>
<dbReference type="AlphaFoldDB" id="A0A292Q161"/>
<dbReference type="Proteomes" id="UP001412239">
    <property type="component" value="Unassembled WGS sequence"/>
</dbReference>
<gene>
    <name evidence="2" type="ORF">GSTUAT00002834001</name>
</gene>
<sequence length="115" mass="12783">MPGGQTHLSSKPGSGVSEQPYKAGFGGMPRRRLTMLMTFQVITNMKVDVAQLRTIAAVADFQLKNIKSLFDEVKRDLKDLGNKGDRKMDKTEIKQTPQVGKLCSRPNIVVCIQFT</sequence>
<keyword evidence="3" id="KW-1185">Reference proteome</keyword>